<protein>
    <submittedName>
        <fullName evidence="9">Cell wall-associated hydrolase, NlpC family</fullName>
    </submittedName>
</protein>
<feature type="coiled-coil region" evidence="5">
    <location>
        <begin position="99"/>
        <end position="133"/>
    </location>
</feature>
<feature type="region of interest" description="Disordered" evidence="6">
    <location>
        <begin position="277"/>
        <end position="359"/>
    </location>
</feature>
<feature type="domain" description="NlpC/P60" evidence="8">
    <location>
        <begin position="360"/>
        <end position="473"/>
    </location>
</feature>
<keyword evidence="2" id="KW-0645">Protease</keyword>
<dbReference type="InterPro" id="IPR051202">
    <property type="entry name" value="Peptidase_C40"/>
</dbReference>
<evidence type="ECO:0000256" key="3">
    <source>
        <dbReference type="ARBA" id="ARBA00022801"/>
    </source>
</evidence>
<dbReference type="GO" id="GO:0006508">
    <property type="term" value="P:proteolysis"/>
    <property type="evidence" value="ECO:0007669"/>
    <property type="project" value="UniProtKB-KW"/>
</dbReference>
<keyword evidence="3 9" id="KW-0378">Hydrolase</keyword>
<accession>A0A1I5UHW8</accession>
<dbReference type="AlphaFoldDB" id="A0A1I5UHW8"/>
<feature type="region of interest" description="Disordered" evidence="6">
    <location>
        <begin position="44"/>
        <end position="79"/>
    </location>
</feature>
<feature type="compositionally biased region" description="Low complexity" evidence="6">
    <location>
        <begin position="46"/>
        <end position="66"/>
    </location>
</feature>
<reference evidence="10" key="1">
    <citation type="submission" date="2016-10" db="EMBL/GenBank/DDBJ databases">
        <authorList>
            <person name="Varghese N."/>
            <person name="Submissions S."/>
        </authorList>
    </citation>
    <scope>NUCLEOTIDE SEQUENCE [LARGE SCALE GENOMIC DNA]</scope>
    <source>
        <strain evidence="10">P18</strain>
    </source>
</reference>
<evidence type="ECO:0000313" key="10">
    <source>
        <dbReference type="Proteomes" id="UP000182624"/>
    </source>
</evidence>
<dbReference type="Proteomes" id="UP000182624">
    <property type="component" value="Unassembled WGS sequence"/>
</dbReference>
<sequence>MKKSGFFVVVAMSLVMSLLVADPVWATTSTDLQQKQNKLEQEQKALESQQKSLQSQQKDSQNKLNNANSQIGSISEAKGETKEAIDETNAVIVGLMTDIELIKEDIDRTQEQIEITQQEYDEAKKQEETLYEAMVQRVKFMYEKGNLSYVQILLTATSYADALNKAQYVEQLYEYDRIKLAEYVAAKEKAEAYGKQLEEEKAELETSKYELEEEEAYMEEVLAEYKATYADYEVKLAKAKQEAAVYTAQVKSQQSSIASLQKQIEAKEKQVEETKKAKEEALKAEEEARKAAEEAAKAENEENEKSGYSTGTGTTSSGTTSSGTVSAETTYTDTTSSDADDNDDSDNSSGTSKSYAPAGSATGSNIAKFACQFVGNPYVAGGTSLTDGADCSGFVMSVYQAFGISVPRTSWAQGSYGTEVSYANAQPGDVIYYGGHVGIYIGGGQIVHASTQKTGIKITNANYRSMISVRRYI</sequence>
<dbReference type="GO" id="GO:0008234">
    <property type="term" value="F:cysteine-type peptidase activity"/>
    <property type="evidence" value="ECO:0007669"/>
    <property type="project" value="UniProtKB-KW"/>
</dbReference>
<dbReference type="Gene3D" id="6.10.250.3150">
    <property type="match status" value="1"/>
</dbReference>
<evidence type="ECO:0000259" key="8">
    <source>
        <dbReference type="PROSITE" id="PS51935"/>
    </source>
</evidence>
<dbReference type="InterPro" id="IPR000064">
    <property type="entry name" value="NLP_P60_dom"/>
</dbReference>
<dbReference type="InterPro" id="IPR038765">
    <property type="entry name" value="Papain-like_cys_pep_sf"/>
</dbReference>
<feature type="compositionally biased region" description="Basic and acidic residues" evidence="6">
    <location>
        <begin position="277"/>
        <end position="305"/>
    </location>
</feature>
<dbReference type="PANTHER" id="PTHR47053">
    <property type="entry name" value="MUREIN DD-ENDOPEPTIDASE MEPH-RELATED"/>
    <property type="match status" value="1"/>
</dbReference>
<evidence type="ECO:0000256" key="5">
    <source>
        <dbReference type="SAM" id="Coils"/>
    </source>
</evidence>
<organism evidence="9 10">
    <name type="scientific">Butyrivibrio proteoclasticus</name>
    <dbReference type="NCBI Taxonomy" id="43305"/>
    <lineage>
        <taxon>Bacteria</taxon>
        <taxon>Bacillati</taxon>
        <taxon>Bacillota</taxon>
        <taxon>Clostridia</taxon>
        <taxon>Lachnospirales</taxon>
        <taxon>Lachnospiraceae</taxon>
        <taxon>Butyrivibrio</taxon>
    </lineage>
</organism>
<evidence type="ECO:0000256" key="1">
    <source>
        <dbReference type="ARBA" id="ARBA00007074"/>
    </source>
</evidence>
<keyword evidence="10" id="KW-1185">Reference proteome</keyword>
<evidence type="ECO:0000256" key="4">
    <source>
        <dbReference type="ARBA" id="ARBA00022807"/>
    </source>
</evidence>
<dbReference type="Gene3D" id="3.90.1720.10">
    <property type="entry name" value="endopeptidase domain like (from Nostoc punctiforme)"/>
    <property type="match status" value="1"/>
</dbReference>
<keyword evidence="4" id="KW-0788">Thiol protease</keyword>
<feature type="signal peptide" evidence="7">
    <location>
        <begin position="1"/>
        <end position="26"/>
    </location>
</feature>
<dbReference type="RefSeq" id="WP_074887778.1">
    <property type="nucleotide sequence ID" value="NZ_FOXO01000013.1"/>
</dbReference>
<comment type="similarity">
    <text evidence="1">Belongs to the peptidase C40 family.</text>
</comment>
<dbReference type="EMBL" id="FOXO01000013">
    <property type="protein sequence ID" value="SFP94883.1"/>
    <property type="molecule type" value="Genomic_DNA"/>
</dbReference>
<gene>
    <name evidence="9" type="ORF">SAMN04487928_1133</name>
</gene>
<dbReference type="Pfam" id="PF00877">
    <property type="entry name" value="NLPC_P60"/>
    <property type="match status" value="1"/>
</dbReference>
<dbReference type="OrthoDB" id="9808890at2"/>
<keyword evidence="7" id="KW-0732">Signal</keyword>
<evidence type="ECO:0000313" key="9">
    <source>
        <dbReference type="EMBL" id="SFP94883.1"/>
    </source>
</evidence>
<dbReference type="SUPFAM" id="SSF54001">
    <property type="entry name" value="Cysteine proteinases"/>
    <property type="match status" value="1"/>
</dbReference>
<proteinExistence type="inferred from homology"/>
<dbReference type="PANTHER" id="PTHR47053:SF1">
    <property type="entry name" value="MUREIN DD-ENDOPEPTIDASE MEPH-RELATED"/>
    <property type="match status" value="1"/>
</dbReference>
<evidence type="ECO:0000256" key="6">
    <source>
        <dbReference type="SAM" id="MobiDB-lite"/>
    </source>
</evidence>
<evidence type="ECO:0000256" key="7">
    <source>
        <dbReference type="SAM" id="SignalP"/>
    </source>
</evidence>
<dbReference type="PROSITE" id="PS51935">
    <property type="entry name" value="NLPC_P60"/>
    <property type="match status" value="1"/>
</dbReference>
<feature type="chain" id="PRO_5010246064" evidence="7">
    <location>
        <begin position="27"/>
        <end position="473"/>
    </location>
</feature>
<name>A0A1I5UHW8_9FIRM</name>
<keyword evidence="5" id="KW-0175">Coiled coil</keyword>
<evidence type="ECO:0000256" key="2">
    <source>
        <dbReference type="ARBA" id="ARBA00022670"/>
    </source>
</evidence>
<feature type="compositionally biased region" description="Low complexity" evidence="6">
    <location>
        <begin position="306"/>
        <end position="337"/>
    </location>
</feature>